<dbReference type="GO" id="GO:0003677">
    <property type="term" value="F:DNA binding"/>
    <property type="evidence" value="ECO:0007669"/>
    <property type="project" value="InterPro"/>
</dbReference>
<protein>
    <recommendedName>
        <fullName evidence="1">HTH cro/C1-type domain-containing protein</fullName>
    </recommendedName>
</protein>
<dbReference type="AlphaFoldDB" id="A0A1W0D5L8"/>
<dbReference type="SMART" id="SM00530">
    <property type="entry name" value="HTH_XRE"/>
    <property type="match status" value="1"/>
</dbReference>
<name>A0A1W0D5L8_9NEIS</name>
<dbReference type="Pfam" id="PF01381">
    <property type="entry name" value="HTH_3"/>
    <property type="match status" value="1"/>
</dbReference>
<comment type="caution">
    <text evidence="2">The sequence shown here is derived from an EMBL/GenBank/DDBJ whole genome shotgun (WGS) entry which is preliminary data.</text>
</comment>
<organism evidence="2 3">
    <name type="scientific">Chromobacterium haemolyticum</name>
    <dbReference type="NCBI Taxonomy" id="394935"/>
    <lineage>
        <taxon>Bacteria</taxon>
        <taxon>Pseudomonadati</taxon>
        <taxon>Pseudomonadota</taxon>
        <taxon>Betaproteobacteria</taxon>
        <taxon>Neisseriales</taxon>
        <taxon>Chromobacteriaceae</taxon>
        <taxon>Chromobacterium</taxon>
    </lineage>
</organism>
<dbReference type="Proteomes" id="UP000192721">
    <property type="component" value="Unassembled WGS sequence"/>
</dbReference>
<dbReference type="PROSITE" id="PS50943">
    <property type="entry name" value="HTH_CROC1"/>
    <property type="match status" value="1"/>
</dbReference>
<feature type="domain" description="HTH cro/C1-type" evidence="1">
    <location>
        <begin position="4"/>
        <end position="58"/>
    </location>
</feature>
<dbReference type="EMBL" id="MUKV01000005">
    <property type="protein sequence ID" value="OQS42311.1"/>
    <property type="molecule type" value="Genomic_DNA"/>
</dbReference>
<dbReference type="RefSeq" id="WP_081554893.1">
    <property type="nucleotide sequence ID" value="NZ_MUKV01000005.1"/>
</dbReference>
<reference evidence="2 3" key="1">
    <citation type="submission" date="2017-02" db="EMBL/GenBank/DDBJ databases">
        <title>Chromobacterium haemolyticum H5244.</title>
        <authorList>
            <person name="Gulvik C.A."/>
        </authorList>
    </citation>
    <scope>NUCLEOTIDE SEQUENCE [LARGE SCALE GENOMIC DNA]</scope>
    <source>
        <strain evidence="2 3">H5244</strain>
    </source>
</reference>
<dbReference type="CDD" id="cd00093">
    <property type="entry name" value="HTH_XRE"/>
    <property type="match status" value="1"/>
</dbReference>
<gene>
    <name evidence="2" type="ORF">B0T45_05840</name>
</gene>
<dbReference type="Gene3D" id="1.10.260.40">
    <property type="entry name" value="lambda repressor-like DNA-binding domains"/>
    <property type="match status" value="1"/>
</dbReference>
<evidence type="ECO:0000313" key="3">
    <source>
        <dbReference type="Proteomes" id="UP000192721"/>
    </source>
</evidence>
<dbReference type="InterPro" id="IPR001387">
    <property type="entry name" value="Cro/C1-type_HTH"/>
</dbReference>
<dbReference type="SUPFAM" id="SSF47413">
    <property type="entry name" value="lambda repressor-like DNA-binding domains"/>
    <property type="match status" value="1"/>
</dbReference>
<evidence type="ECO:0000259" key="1">
    <source>
        <dbReference type="PROSITE" id="PS50943"/>
    </source>
</evidence>
<evidence type="ECO:0000313" key="2">
    <source>
        <dbReference type="EMBL" id="OQS42311.1"/>
    </source>
</evidence>
<proteinExistence type="predicted"/>
<dbReference type="InterPro" id="IPR010982">
    <property type="entry name" value="Lambda_DNA-bd_dom_sf"/>
</dbReference>
<accession>A0A1W0D5L8</accession>
<sequence length="68" mass="7707">MEKLSAWRKRFKLTQKQAADLIGTTQSCFSLWETGTRTIPKKLLTKVSKVTGISIRQLLNQVSNNPSE</sequence>